<evidence type="ECO:0000313" key="2">
    <source>
        <dbReference type="EMBL" id="EFX88950.1"/>
    </source>
</evidence>
<feature type="chain" id="PRO_5003236813" evidence="1">
    <location>
        <begin position="20"/>
        <end position="282"/>
    </location>
</feature>
<keyword evidence="3" id="KW-1185">Reference proteome</keyword>
<dbReference type="EMBL" id="GL732525">
    <property type="protein sequence ID" value="EFX88950.1"/>
    <property type="molecule type" value="Genomic_DNA"/>
</dbReference>
<dbReference type="OrthoDB" id="6365762at2759"/>
<protein>
    <submittedName>
        <fullName evidence="2">Uncharacterized protein</fullName>
    </submittedName>
</protein>
<evidence type="ECO:0000256" key="1">
    <source>
        <dbReference type="SAM" id="SignalP"/>
    </source>
</evidence>
<dbReference type="KEGG" id="dpx:DAPPUDRAFT_304644"/>
<gene>
    <name evidence="2" type="ORF">DAPPUDRAFT_304644</name>
</gene>
<dbReference type="AlphaFoldDB" id="E9FUB1"/>
<organism evidence="2 3">
    <name type="scientific">Daphnia pulex</name>
    <name type="common">Water flea</name>
    <dbReference type="NCBI Taxonomy" id="6669"/>
    <lineage>
        <taxon>Eukaryota</taxon>
        <taxon>Metazoa</taxon>
        <taxon>Ecdysozoa</taxon>
        <taxon>Arthropoda</taxon>
        <taxon>Crustacea</taxon>
        <taxon>Branchiopoda</taxon>
        <taxon>Diplostraca</taxon>
        <taxon>Cladocera</taxon>
        <taxon>Anomopoda</taxon>
        <taxon>Daphniidae</taxon>
        <taxon>Daphnia</taxon>
    </lineage>
</organism>
<feature type="signal peptide" evidence="1">
    <location>
        <begin position="1"/>
        <end position="19"/>
    </location>
</feature>
<dbReference type="HOGENOM" id="CLU_987852_0_0_1"/>
<keyword evidence="1" id="KW-0732">Signal</keyword>
<accession>E9FUB1</accession>
<dbReference type="InParanoid" id="E9FUB1"/>
<reference evidence="2 3" key="1">
    <citation type="journal article" date="2011" name="Science">
        <title>The ecoresponsive genome of Daphnia pulex.</title>
        <authorList>
            <person name="Colbourne J.K."/>
            <person name="Pfrender M.E."/>
            <person name="Gilbert D."/>
            <person name="Thomas W.K."/>
            <person name="Tucker A."/>
            <person name="Oakley T.H."/>
            <person name="Tokishita S."/>
            <person name="Aerts A."/>
            <person name="Arnold G.J."/>
            <person name="Basu M.K."/>
            <person name="Bauer D.J."/>
            <person name="Caceres C.E."/>
            <person name="Carmel L."/>
            <person name="Casola C."/>
            <person name="Choi J.H."/>
            <person name="Detter J.C."/>
            <person name="Dong Q."/>
            <person name="Dusheyko S."/>
            <person name="Eads B.D."/>
            <person name="Frohlich T."/>
            <person name="Geiler-Samerotte K.A."/>
            <person name="Gerlach D."/>
            <person name="Hatcher P."/>
            <person name="Jogdeo S."/>
            <person name="Krijgsveld J."/>
            <person name="Kriventseva E.V."/>
            <person name="Kultz D."/>
            <person name="Laforsch C."/>
            <person name="Lindquist E."/>
            <person name="Lopez J."/>
            <person name="Manak J.R."/>
            <person name="Muller J."/>
            <person name="Pangilinan J."/>
            <person name="Patwardhan R.P."/>
            <person name="Pitluck S."/>
            <person name="Pritham E.J."/>
            <person name="Rechtsteiner A."/>
            <person name="Rho M."/>
            <person name="Rogozin I.B."/>
            <person name="Sakarya O."/>
            <person name="Salamov A."/>
            <person name="Schaack S."/>
            <person name="Shapiro H."/>
            <person name="Shiga Y."/>
            <person name="Skalitzky C."/>
            <person name="Smith Z."/>
            <person name="Souvorov A."/>
            <person name="Sung W."/>
            <person name="Tang Z."/>
            <person name="Tsuchiya D."/>
            <person name="Tu H."/>
            <person name="Vos H."/>
            <person name="Wang M."/>
            <person name="Wolf Y.I."/>
            <person name="Yamagata H."/>
            <person name="Yamada T."/>
            <person name="Ye Y."/>
            <person name="Shaw J.R."/>
            <person name="Andrews J."/>
            <person name="Crease T.J."/>
            <person name="Tang H."/>
            <person name="Lucas S.M."/>
            <person name="Robertson H.M."/>
            <person name="Bork P."/>
            <person name="Koonin E.V."/>
            <person name="Zdobnov E.M."/>
            <person name="Grigoriev I.V."/>
            <person name="Lynch M."/>
            <person name="Boore J.L."/>
        </authorList>
    </citation>
    <scope>NUCLEOTIDE SEQUENCE [LARGE SCALE GENOMIC DNA]</scope>
</reference>
<sequence>MRLELPLLLVFLACAASEAFNPYVGEQYPYYYNNPSYYRADDAEELRQMMFSLGLPARQTTVTVTTTVRPTFSFPTLSMPTLPPLRQTITSRLTSFSTITCTKSTDVPCPAVVKKTSTADLMAGTSGSQKNTTAVADVEVEEEDDAVQQFAAVTPTVVQKVETTKVPTQKVPNKKVPNRKGRDIESELLSLLSPDFYDDYLENQPHDIQSAFHTGPYNPVPLPFFRTYQPAPNIAQLRQSSFFALLGSLFTGRSTITVFGIKTSTLTPTCSVAGPIPQCPNN</sequence>
<dbReference type="Proteomes" id="UP000000305">
    <property type="component" value="Unassembled WGS sequence"/>
</dbReference>
<evidence type="ECO:0000313" key="3">
    <source>
        <dbReference type="Proteomes" id="UP000000305"/>
    </source>
</evidence>
<name>E9FUB1_DAPPU</name>
<proteinExistence type="predicted"/>